<evidence type="ECO:0000256" key="1">
    <source>
        <dbReference type="SAM" id="Phobius"/>
    </source>
</evidence>
<protein>
    <submittedName>
        <fullName evidence="2">Uncharacterized protein</fullName>
    </submittedName>
</protein>
<dbReference type="Gene3D" id="1.10.490.40">
    <property type="entry name" value="Diphtheria toxin, translocation domain"/>
    <property type="match status" value="1"/>
</dbReference>
<comment type="caution">
    <text evidence="2">The sequence shown here is derived from an EMBL/GenBank/DDBJ whole genome shotgun (WGS) entry which is preliminary data.</text>
</comment>
<keyword evidence="1" id="KW-0472">Membrane</keyword>
<keyword evidence="1" id="KW-1133">Transmembrane helix</keyword>
<feature type="transmembrane region" description="Helical" evidence="1">
    <location>
        <begin position="196"/>
        <end position="214"/>
    </location>
</feature>
<proteinExistence type="predicted"/>
<evidence type="ECO:0000313" key="2">
    <source>
        <dbReference type="EMBL" id="MDN4598744.1"/>
    </source>
</evidence>
<name>A0ABT8J0X9_9MICO</name>
<accession>A0ABT8J0X9</accession>
<evidence type="ECO:0000313" key="3">
    <source>
        <dbReference type="Proteomes" id="UP001174210"/>
    </source>
</evidence>
<feature type="transmembrane region" description="Helical" evidence="1">
    <location>
        <begin position="16"/>
        <end position="34"/>
    </location>
</feature>
<gene>
    <name evidence="2" type="ORF">P5G59_16445</name>
</gene>
<keyword evidence="1" id="KW-0812">Transmembrane</keyword>
<organism evidence="2 3">
    <name type="scientific">Leifsonia virtsii</name>
    <dbReference type="NCBI Taxonomy" id="3035915"/>
    <lineage>
        <taxon>Bacteria</taxon>
        <taxon>Bacillati</taxon>
        <taxon>Actinomycetota</taxon>
        <taxon>Actinomycetes</taxon>
        <taxon>Micrococcales</taxon>
        <taxon>Microbacteriaceae</taxon>
        <taxon>Leifsonia</taxon>
    </lineage>
</organism>
<keyword evidence="3" id="KW-1185">Reference proteome</keyword>
<dbReference type="Proteomes" id="UP001174210">
    <property type="component" value="Unassembled WGS sequence"/>
</dbReference>
<dbReference type="Pfam" id="PF02764">
    <property type="entry name" value="Diphtheria_T"/>
    <property type="match status" value="1"/>
</dbReference>
<dbReference type="RefSeq" id="WP_301220082.1">
    <property type="nucleotide sequence ID" value="NZ_JAROCB010000004.1"/>
</dbReference>
<sequence>MSDASEEFVMWSVKSAVRWIAGVAVAGVIVAGTVQYSPPARADIILGNGVHWISPDRIRQMSVDELLDWSKIQFEAVVQANGSYGGVGEEDDKAFVGLPGTREVLNATKAVGVGDFGGVLFDGVAFVGWTKSLRTAFGEDTSNLETAATLTAMIPVLGEVLGLAVAIKDGDKTEIAANAVALVASVLAFASSDPAVALTIGLVGLLIVSFIHAFSMPDPSPIAMEHLKQHRDEAFARMIDDLAADYVKVMSESFAVSQGQQVIAAGLAAASLDRNAEIAAKADPARATSLREEATVAKAALQSDLQASLDVQRANLQAGVKAAFRELVKTEVAKPETVKTVTDTVFPLYEGNGGYAWDAGTGKVTPGWVYFAAEAGEQYYCLHERGLDYKERTAADFAAGADLQDCDRVIYAMNATYVPNVKALRSIPLPTPSDQVLDAAVDTALANEQTRKNLTVFTIPAL</sequence>
<reference evidence="2" key="1">
    <citation type="submission" date="2023-03" db="EMBL/GenBank/DDBJ databases">
        <title>MT1 and MT2 Draft Genomes of Novel Species.</title>
        <authorList>
            <person name="Venkateswaran K."/>
        </authorList>
    </citation>
    <scope>NUCLEOTIDE SEQUENCE</scope>
    <source>
        <strain evidence="2">F6_8S_P_1A</strain>
    </source>
</reference>
<dbReference type="EMBL" id="JAROCB010000004">
    <property type="protein sequence ID" value="MDN4598744.1"/>
    <property type="molecule type" value="Genomic_DNA"/>
</dbReference>